<name>A0AC35FWK4_9BILA</name>
<dbReference type="Proteomes" id="UP000887580">
    <property type="component" value="Unplaced"/>
</dbReference>
<reference evidence="2" key="1">
    <citation type="submission" date="2022-11" db="UniProtKB">
        <authorList>
            <consortium name="WormBaseParasite"/>
        </authorList>
    </citation>
    <scope>IDENTIFICATION</scope>
</reference>
<organism evidence="1 2">
    <name type="scientific">Panagrolaimus sp. PS1159</name>
    <dbReference type="NCBI Taxonomy" id="55785"/>
    <lineage>
        <taxon>Eukaryota</taxon>
        <taxon>Metazoa</taxon>
        <taxon>Ecdysozoa</taxon>
        <taxon>Nematoda</taxon>
        <taxon>Chromadorea</taxon>
        <taxon>Rhabditida</taxon>
        <taxon>Tylenchina</taxon>
        <taxon>Panagrolaimomorpha</taxon>
        <taxon>Panagrolaimoidea</taxon>
        <taxon>Panagrolaimidae</taxon>
        <taxon>Panagrolaimus</taxon>
    </lineage>
</organism>
<evidence type="ECO:0000313" key="1">
    <source>
        <dbReference type="Proteomes" id="UP000887580"/>
    </source>
</evidence>
<protein>
    <submittedName>
        <fullName evidence="2">Uncharacterized protein</fullName>
    </submittedName>
</protein>
<proteinExistence type="predicted"/>
<sequence>MSTQESSTLSAAERRQRRKERILGTADSRLEKLLPGSISSSVEMTQPADEFDRYNSSSSTDITPEDSSAEQIFKIVGRTNIVGPSFIEVMAVNRVQVCIVIGIIFRVLTLFDVVNPILPLWIPLSVGYYSYLLSHASTKISLPGQIMNLLHGGGISGKAVQYFSMATDTLWSFSNDTMIMAFGFLVSHIIISAVNHMYLTFL</sequence>
<evidence type="ECO:0000313" key="2">
    <source>
        <dbReference type="WBParaSite" id="PS1159_v2.g21127.t1"/>
    </source>
</evidence>
<accession>A0AC35FWK4</accession>
<dbReference type="WBParaSite" id="PS1159_v2.g21127.t1">
    <property type="protein sequence ID" value="PS1159_v2.g21127.t1"/>
    <property type="gene ID" value="PS1159_v2.g21127"/>
</dbReference>